<evidence type="ECO:0000313" key="2">
    <source>
        <dbReference type="EMBL" id="CAF3961233.1"/>
    </source>
</evidence>
<dbReference type="Proteomes" id="UP000681967">
    <property type="component" value="Unassembled WGS sequence"/>
</dbReference>
<proteinExistence type="predicted"/>
<accession>A0A8S2MJF3</accession>
<organism evidence="2 3">
    <name type="scientific">Rotaria magnacalcarata</name>
    <dbReference type="NCBI Taxonomy" id="392030"/>
    <lineage>
        <taxon>Eukaryota</taxon>
        <taxon>Metazoa</taxon>
        <taxon>Spiralia</taxon>
        <taxon>Gnathifera</taxon>
        <taxon>Rotifera</taxon>
        <taxon>Eurotatoria</taxon>
        <taxon>Bdelloidea</taxon>
        <taxon>Philodinida</taxon>
        <taxon>Philodinidae</taxon>
        <taxon>Rotaria</taxon>
    </lineage>
</organism>
<comment type="caution">
    <text evidence="2">The sequence shown here is derived from an EMBL/GenBank/DDBJ whole genome shotgun (WGS) entry which is preliminary data.</text>
</comment>
<feature type="region of interest" description="Disordered" evidence="1">
    <location>
        <begin position="339"/>
        <end position="371"/>
    </location>
</feature>
<name>A0A8S2MJF3_9BILA</name>
<feature type="compositionally biased region" description="Polar residues" evidence="1">
    <location>
        <begin position="384"/>
        <end position="398"/>
    </location>
</feature>
<sequence length="589" mass="64569">MLQHLSATSPYVCDLSRGPIEPANRMASTSTNKLTDLLEPKESISKTRTPLKLLGPEEVPADTTMASHDINASLQPVWYTEQTIVDDHHIQQEDNASMIQEKSLTTLTRSTLPPIPSESALIDEEDDFVPRQPSLMHKSSTFTIESPMKVDSASDDLEKENLIKDDPMPSMTAPSDESFRALEHLLGLGSATTTMRESPKPNHDTLSLTVVTPTDIINSTRRSSRLSFAQKTITDSLPSSQEIPIMETIEKQTATNNECFINNEAEVDMDQQEGFIDIVSVPEEDEIEQEKSMSVTLNTKQDNTSNVNSPKQAYASYVNSPKQDNVSNVNTPKQINASYVNSPKQSNASYANSPKQGNTSKFNSPKQRNTSNLNLSKQIDESYQSVASEQPQMGSPSQELAPLLSREYTYNTPKRRSSKRNGSMLNATTNATIPTQEKTINEDDQLKSPSITSKSMLNILLTQPTEQTILSPMESAVNSPAIASKSMLGVISTQNEERTSTRKSKAALTPVSSAAQSPSLASKSMLEVLLTKPTQTEQRISTRKSKAALTPVSSAANSPSIVSKSMLGVLLTKPTQTEERRSTRNSKVL</sequence>
<feature type="region of interest" description="Disordered" evidence="1">
    <location>
        <begin position="535"/>
        <end position="558"/>
    </location>
</feature>
<dbReference type="EMBL" id="CAJOBH010003667">
    <property type="protein sequence ID" value="CAF3961233.1"/>
    <property type="molecule type" value="Genomic_DNA"/>
</dbReference>
<dbReference type="AlphaFoldDB" id="A0A8S2MJF3"/>
<feature type="compositionally biased region" description="Polar residues" evidence="1">
    <location>
        <begin position="292"/>
        <end position="310"/>
    </location>
</feature>
<evidence type="ECO:0000256" key="1">
    <source>
        <dbReference type="SAM" id="MobiDB-lite"/>
    </source>
</evidence>
<feature type="region of interest" description="Disordered" evidence="1">
    <location>
        <begin position="384"/>
        <end position="404"/>
    </location>
</feature>
<evidence type="ECO:0000313" key="3">
    <source>
        <dbReference type="Proteomes" id="UP000681967"/>
    </source>
</evidence>
<reference evidence="2" key="1">
    <citation type="submission" date="2021-02" db="EMBL/GenBank/DDBJ databases">
        <authorList>
            <person name="Nowell W R."/>
        </authorList>
    </citation>
    <scope>NUCLEOTIDE SEQUENCE</scope>
</reference>
<feature type="non-terminal residue" evidence="2">
    <location>
        <position position="589"/>
    </location>
</feature>
<feature type="region of interest" description="Disordered" evidence="1">
    <location>
        <begin position="286"/>
        <end position="310"/>
    </location>
</feature>
<protein>
    <submittedName>
        <fullName evidence="2">Uncharacterized protein</fullName>
    </submittedName>
</protein>
<gene>
    <name evidence="2" type="ORF">BYL167_LOCUS11555</name>
</gene>